<dbReference type="Proteomes" id="UP001487740">
    <property type="component" value="Unassembled WGS sequence"/>
</dbReference>
<evidence type="ECO:0000313" key="1">
    <source>
        <dbReference type="EMBL" id="KAK8380747.1"/>
    </source>
</evidence>
<accession>A0AAW0T1I4</accession>
<dbReference type="GO" id="GO:0005509">
    <property type="term" value="F:calcium ion binding"/>
    <property type="evidence" value="ECO:0007669"/>
    <property type="project" value="TreeGrafter"/>
</dbReference>
<gene>
    <name evidence="1" type="ORF">O3P69_007994</name>
</gene>
<dbReference type="PANTHER" id="PTHR10024:SF234">
    <property type="entry name" value="SYNAPTOTAGMIN-15-RELATED"/>
    <property type="match status" value="1"/>
</dbReference>
<name>A0AAW0T1I4_SCYPA</name>
<sequence>MPKIYLLTSELEKTNSSTKVQLFTTALALLWQEGIQYENVLLFLTDAAPYMKKAARALKVTKELEDRALKLTFYDVDRDKKHQVIGHVLILLKELGEWEGKRLLRRDLEREVSLSPRELGQLEVSLGYNDNLERLTVTVGDSMQLKVVKTKKTAVVKSGDSPSFNEFHFRNTPDARLPPSASWSPWKKSDTGIRQSSFMTLMARMSFSGWQDYNIDCAHRTTFTTLPSMAREKIRITGGSRR</sequence>
<dbReference type="GO" id="GO:0005544">
    <property type="term" value="F:calcium-dependent phospholipid binding"/>
    <property type="evidence" value="ECO:0007669"/>
    <property type="project" value="TreeGrafter"/>
</dbReference>
<dbReference type="EMBL" id="JARAKH010000041">
    <property type="protein sequence ID" value="KAK8380747.1"/>
    <property type="molecule type" value="Genomic_DNA"/>
</dbReference>
<dbReference type="GO" id="GO:0000149">
    <property type="term" value="F:SNARE binding"/>
    <property type="evidence" value="ECO:0007669"/>
    <property type="project" value="TreeGrafter"/>
</dbReference>
<keyword evidence="2" id="KW-1185">Reference proteome</keyword>
<protein>
    <recommendedName>
        <fullName evidence="3">C2 domain-containing protein</fullName>
    </recommendedName>
</protein>
<organism evidence="1 2">
    <name type="scientific">Scylla paramamosain</name>
    <name type="common">Mud crab</name>
    <dbReference type="NCBI Taxonomy" id="85552"/>
    <lineage>
        <taxon>Eukaryota</taxon>
        <taxon>Metazoa</taxon>
        <taxon>Ecdysozoa</taxon>
        <taxon>Arthropoda</taxon>
        <taxon>Crustacea</taxon>
        <taxon>Multicrustacea</taxon>
        <taxon>Malacostraca</taxon>
        <taxon>Eumalacostraca</taxon>
        <taxon>Eucarida</taxon>
        <taxon>Decapoda</taxon>
        <taxon>Pleocyemata</taxon>
        <taxon>Brachyura</taxon>
        <taxon>Eubrachyura</taxon>
        <taxon>Portunoidea</taxon>
        <taxon>Portunidae</taxon>
        <taxon>Portuninae</taxon>
        <taxon>Scylla</taxon>
    </lineage>
</organism>
<proteinExistence type="predicted"/>
<evidence type="ECO:0008006" key="3">
    <source>
        <dbReference type="Google" id="ProtNLM"/>
    </source>
</evidence>
<reference evidence="1 2" key="1">
    <citation type="submission" date="2023-03" db="EMBL/GenBank/DDBJ databases">
        <title>High-quality genome of Scylla paramamosain provides insights in environmental adaptation.</title>
        <authorList>
            <person name="Zhang L."/>
        </authorList>
    </citation>
    <scope>NUCLEOTIDE SEQUENCE [LARGE SCALE GENOMIC DNA]</scope>
    <source>
        <strain evidence="1">LZ_2023a</strain>
        <tissue evidence="1">Muscle</tissue>
    </source>
</reference>
<dbReference type="GO" id="GO:0070382">
    <property type="term" value="C:exocytic vesicle"/>
    <property type="evidence" value="ECO:0007669"/>
    <property type="project" value="TreeGrafter"/>
</dbReference>
<dbReference type="GO" id="GO:0001786">
    <property type="term" value="F:phosphatidylserine binding"/>
    <property type="evidence" value="ECO:0007669"/>
    <property type="project" value="TreeGrafter"/>
</dbReference>
<dbReference type="InterPro" id="IPR035892">
    <property type="entry name" value="C2_domain_sf"/>
</dbReference>
<dbReference type="PANTHER" id="PTHR10024">
    <property type="entry name" value="SYNAPTOTAGMIN"/>
    <property type="match status" value="1"/>
</dbReference>
<dbReference type="AlphaFoldDB" id="A0AAW0T1I4"/>
<dbReference type="SUPFAM" id="SSF49562">
    <property type="entry name" value="C2 domain (Calcium/lipid-binding domain, CaLB)"/>
    <property type="match status" value="1"/>
</dbReference>
<comment type="caution">
    <text evidence="1">The sequence shown here is derived from an EMBL/GenBank/DDBJ whole genome shotgun (WGS) entry which is preliminary data.</text>
</comment>
<dbReference type="GO" id="GO:0017156">
    <property type="term" value="P:calcium-ion regulated exocytosis"/>
    <property type="evidence" value="ECO:0007669"/>
    <property type="project" value="TreeGrafter"/>
</dbReference>
<evidence type="ECO:0000313" key="2">
    <source>
        <dbReference type="Proteomes" id="UP001487740"/>
    </source>
</evidence>
<dbReference type="GO" id="GO:0030276">
    <property type="term" value="F:clathrin binding"/>
    <property type="evidence" value="ECO:0007669"/>
    <property type="project" value="TreeGrafter"/>
</dbReference>
<dbReference type="GO" id="GO:0005886">
    <property type="term" value="C:plasma membrane"/>
    <property type="evidence" value="ECO:0007669"/>
    <property type="project" value="TreeGrafter"/>
</dbReference>